<dbReference type="AlphaFoldDB" id="A0A0B7AYI4"/>
<accession>A0A0B7AYI4</accession>
<protein>
    <submittedName>
        <fullName evidence="1">Uncharacterized protein</fullName>
    </submittedName>
</protein>
<evidence type="ECO:0000313" key="1">
    <source>
        <dbReference type="EMBL" id="CEK86124.1"/>
    </source>
</evidence>
<reference evidence="1" key="1">
    <citation type="submission" date="2014-12" db="EMBL/GenBank/DDBJ databases">
        <title>Insight into the proteome of Arion vulgaris.</title>
        <authorList>
            <person name="Aradska J."/>
            <person name="Bulat T."/>
            <person name="Smidak R."/>
            <person name="Sarate P."/>
            <person name="Gangsoo J."/>
            <person name="Sialana F."/>
            <person name="Bilban M."/>
            <person name="Lubec G."/>
        </authorList>
    </citation>
    <scope>NUCLEOTIDE SEQUENCE</scope>
    <source>
        <tissue evidence="1">Skin</tissue>
    </source>
</reference>
<name>A0A0B7AYI4_9EUPU</name>
<proteinExistence type="predicted"/>
<organism evidence="1">
    <name type="scientific">Arion vulgaris</name>
    <dbReference type="NCBI Taxonomy" id="1028688"/>
    <lineage>
        <taxon>Eukaryota</taxon>
        <taxon>Metazoa</taxon>
        <taxon>Spiralia</taxon>
        <taxon>Lophotrochozoa</taxon>
        <taxon>Mollusca</taxon>
        <taxon>Gastropoda</taxon>
        <taxon>Heterobranchia</taxon>
        <taxon>Euthyneura</taxon>
        <taxon>Panpulmonata</taxon>
        <taxon>Eupulmonata</taxon>
        <taxon>Stylommatophora</taxon>
        <taxon>Helicina</taxon>
        <taxon>Arionoidea</taxon>
        <taxon>Arionidae</taxon>
        <taxon>Arion</taxon>
    </lineage>
</organism>
<sequence>MYVICQCGHSLGQLSNEQREGLNIIRKHGEELWKELKDCDLMETISRKGCKTAAMESSCRSRYGA</sequence>
<gene>
    <name evidence="1" type="primary">ORF151973</name>
</gene>
<dbReference type="EMBL" id="HACG01039259">
    <property type="protein sequence ID" value="CEK86124.1"/>
    <property type="molecule type" value="Transcribed_RNA"/>
</dbReference>